<evidence type="ECO:0000313" key="1">
    <source>
        <dbReference type="EMBL" id="PNS94287.1"/>
    </source>
</evidence>
<dbReference type="HOGENOM" id="CLU_2835933_0_0_1"/>
<accession>U5FFY2</accession>
<proteinExistence type="predicted"/>
<dbReference type="InParanoid" id="U5FFY2"/>
<dbReference type="Proteomes" id="UP000006729">
    <property type="component" value="Chromosome 18"/>
</dbReference>
<gene>
    <name evidence="1" type="ORF">POPTR_018G138600</name>
</gene>
<evidence type="ECO:0000313" key="2">
    <source>
        <dbReference type="Proteomes" id="UP000006729"/>
    </source>
</evidence>
<keyword evidence="2" id="KW-1185">Reference proteome</keyword>
<dbReference type="AlphaFoldDB" id="U5FFY2"/>
<sequence>MSQDTPYSHLNQNKQKRTEAFALGLSLTRKKERPRKIPVDLLQNYYLVLAVLENEKLGVGCLATPQ</sequence>
<organism evidence="1 2">
    <name type="scientific">Populus trichocarpa</name>
    <name type="common">Western balsam poplar</name>
    <name type="synonym">Populus balsamifera subsp. trichocarpa</name>
    <dbReference type="NCBI Taxonomy" id="3694"/>
    <lineage>
        <taxon>Eukaryota</taxon>
        <taxon>Viridiplantae</taxon>
        <taxon>Streptophyta</taxon>
        <taxon>Embryophyta</taxon>
        <taxon>Tracheophyta</taxon>
        <taxon>Spermatophyta</taxon>
        <taxon>Magnoliopsida</taxon>
        <taxon>eudicotyledons</taxon>
        <taxon>Gunneridae</taxon>
        <taxon>Pentapetalae</taxon>
        <taxon>rosids</taxon>
        <taxon>fabids</taxon>
        <taxon>Malpighiales</taxon>
        <taxon>Salicaceae</taxon>
        <taxon>Saliceae</taxon>
        <taxon>Populus</taxon>
    </lineage>
</organism>
<reference evidence="1 2" key="1">
    <citation type="journal article" date="2006" name="Science">
        <title>The genome of black cottonwood, Populus trichocarpa (Torr. &amp; Gray).</title>
        <authorList>
            <person name="Tuskan G.A."/>
            <person name="Difazio S."/>
            <person name="Jansson S."/>
            <person name="Bohlmann J."/>
            <person name="Grigoriev I."/>
            <person name="Hellsten U."/>
            <person name="Putnam N."/>
            <person name="Ralph S."/>
            <person name="Rombauts S."/>
            <person name="Salamov A."/>
            <person name="Schein J."/>
            <person name="Sterck L."/>
            <person name="Aerts A."/>
            <person name="Bhalerao R.R."/>
            <person name="Bhalerao R.P."/>
            <person name="Blaudez D."/>
            <person name="Boerjan W."/>
            <person name="Brun A."/>
            <person name="Brunner A."/>
            <person name="Busov V."/>
            <person name="Campbell M."/>
            <person name="Carlson J."/>
            <person name="Chalot M."/>
            <person name="Chapman J."/>
            <person name="Chen G.L."/>
            <person name="Cooper D."/>
            <person name="Coutinho P.M."/>
            <person name="Couturier J."/>
            <person name="Covert S."/>
            <person name="Cronk Q."/>
            <person name="Cunningham R."/>
            <person name="Davis J."/>
            <person name="Degroeve S."/>
            <person name="Dejardin A."/>
            <person name="Depamphilis C."/>
            <person name="Detter J."/>
            <person name="Dirks B."/>
            <person name="Dubchak I."/>
            <person name="Duplessis S."/>
            <person name="Ehlting J."/>
            <person name="Ellis B."/>
            <person name="Gendler K."/>
            <person name="Goodstein D."/>
            <person name="Gribskov M."/>
            <person name="Grimwood J."/>
            <person name="Groover A."/>
            <person name="Gunter L."/>
            <person name="Hamberger B."/>
            <person name="Heinze B."/>
            <person name="Helariutta Y."/>
            <person name="Henrissat B."/>
            <person name="Holligan D."/>
            <person name="Holt R."/>
            <person name="Huang W."/>
            <person name="Islam-Faridi N."/>
            <person name="Jones S."/>
            <person name="Jones-Rhoades M."/>
            <person name="Jorgensen R."/>
            <person name="Joshi C."/>
            <person name="Kangasjarvi J."/>
            <person name="Karlsson J."/>
            <person name="Kelleher C."/>
            <person name="Kirkpatrick R."/>
            <person name="Kirst M."/>
            <person name="Kohler A."/>
            <person name="Kalluri U."/>
            <person name="Larimer F."/>
            <person name="Leebens-Mack J."/>
            <person name="Leple J.C."/>
            <person name="Locascio P."/>
            <person name="Lou Y."/>
            <person name="Lucas S."/>
            <person name="Martin F."/>
            <person name="Montanini B."/>
            <person name="Napoli C."/>
            <person name="Nelson D.R."/>
            <person name="Nelson C."/>
            <person name="Nieminen K."/>
            <person name="Nilsson O."/>
            <person name="Pereda V."/>
            <person name="Peter G."/>
            <person name="Philippe R."/>
            <person name="Pilate G."/>
            <person name="Poliakov A."/>
            <person name="Razumovskaya J."/>
            <person name="Richardson P."/>
            <person name="Rinaldi C."/>
            <person name="Ritland K."/>
            <person name="Rouze P."/>
            <person name="Ryaboy D."/>
            <person name="Schmutz J."/>
            <person name="Schrader J."/>
            <person name="Segerman B."/>
            <person name="Shin H."/>
            <person name="Siddiqui A."/>
            <person name="Sterky F."/>
            <person name="Terry A."/>
            <person name="Tsai C.J."/>
            <person name="Uberbacher E."/>
            <person name="Unneberg P."/>
            <person name="Vahala J."/>
            <person name="Wall K."/>
            <person name="Wessler S."/>
            <person name="Yang G."/>
            <person name="Yin T."/>
            <person name="Douglas C."/>
            <person name="Marra M."/>
            <person name="Sandberg G."/>
            <person name="Van de Peer Y."/>
            <person name="Rokhsar D."/>
        </authorList>
    </citation>
    <scope>NUCLEOTIDE SEQUENCE [LARGE SCALE GENOMIC DNA]</scope>
    <source>
        <strain evidence="2">cv. Nisqually</strain>
    </source>
</reference>
<protein>
    <submittedName>
        <fullName evidence="1">Uncharacterized protein</fullName>
    </submittedName>
</protein>
<name>U5FFY2_POPTR</name>
<dbReference type="EMBL" id="CM009307">
    <property type="protein sequence ID" value="PNS94287.1"/>
    <property type="molecule type" value="Genomic_DNA"/>
</dbReference>